<dbReference type="Proteomes" id="UP000433493">
    <property type="component" value="Unassembled WGS sequence"/>
</dbReference>
<name>A0A7J5B9N0_9MICO</name>
<dbReference type="InterPro" id="IPR043426">
    <property type="entry name" value="MltB-like"/>
</dbReference>
<protein>
    <recommendedName>
        <fullName evidence="1">Transglycosylase SLT domain-containing protein</fullName>
    </recommendedName>
</protein>
<dbReference type="GO" id="GO:0009253">
    <property type="term" value="P:peptidoglycan catabolic process"/>
    <property type="evidence" value="ECO:0007669"/>
    <property type="project" value="TreeGrafter"/>
</dbReference>
<dbReference type="PANTHER" id="PTHR30163">
    <property type="entry name" value="MEMBRANE-BOUND LYTIC MUREIN TRANSGLYCOSYLASE B"/>
    <property type="match status" value="1"/>
</dbReference>
<dbReference type="PANTHER" id="PTHR30163:SF8">
    <property type="entry name" value="LYTIC MUREIN TRANSGLYCOSYLASE"/>
    <property type="match status" value="1"/>
</dbReference>
<organism evidence="2 3">
    <name type="scientific">Gulosibacter chungangensis</name>
    <dbReference type="NCBI Taxonomy" id="979746"/>
    <lineage>
        <taxon>Bacteria</taxon>
        <taxon>Bacillati</taxon>
        <taxon>Actinomycetota</taxon>
        <taxon>Actinomycetes</taxon>
        <taxon>Micrococcales</taxon>
        <taxon>Microbacteriaceae</taxon>
        <taxon>Gulosibacter</taxon>
    </lineage>
</organism>
<dbReference type="AlphaFoldDB" id="A0A7J5B9N0"/>
<evidence type="ECO:0000313" key="3">
    <source>
        <dbReference type="Proteomes" id="UP000433493"/>
    </source>
</evidence>
<feature type="domain" description="Transglycosylase SLT" evidence="1">
    <location>
        <begin position="188"/>
        <end position="261"/>
    </location>
</feature>
<comment type="caution">
    <text evidence="2">The sequence shown here is derived from an EMBL/GenBank/DDBJ whole genome shotgun (WGS) entry which is preliminary data.</text>
</comment>
<dbReference type="GO" id="GO:0008933">
    <property type="term" value="F:peptidoglycan lytic transglycosylase activity"/>
    <property type="evidence" value="ECO:0007669"/>
    <property type="project" value="TreeGrafter"/>
</dbReference>
<evidence type="ECO:0000259" key="1">
    <source>
        <dbReference type="Pfam" id="PF13406"/>
    </source>
</evidence>
<dbReference type="OrthoDB" id="9796191at2"/>
<dbReference type="InterPro" id="IPR031304">
    <property type="entry name" value="SLT_2"/>
</dbReference>
<keyword evidence="3" id="KW-1185">Reference proteome</keyword>
<dbReference type="Gene3D" id="1.10.530.10">
    <property type="match status" value="1"/>
</dbReference>
<dbReference type="InterPro" id="IPR023346">
    <property type="entry name" value="Lysozyme-like_dom_sf"/>
</dbReference>
<reference evidence="2 3" key="1">
    <citation type="submission" date="2019-09" db="EMBL/GenBank/DDBJ databases">
        <title>Phylogeny of genus Pseudoclavibacter and closely related genus.</title>
        <authorList>
            <person name="Li Y."/>
        </authorList>
    </citation>
    <scope>NUCLEOTIDE SEQUENCE [LARGE SCALE GENOMIC DNA]</scope>
    <source>
        <strain evidence="2 3">KCTC 13959</strain>
    </source>
</reference>
<dbReference type="SUPFAM" id="SSF53955">
    <property type="entry name" value="Lysozyme-like"/>
    <property type="match status" value="1"/>
</dbReference>
<dbReference type="Pfam" id="PF13406">
    <property type="entry name" value="SLT_2"/>
    <property type="match status" value="1"/>
</dbReference>
<accession>A0A7J5B9N0</accession>
<evidence type="ECO:0000313" key="2">
    <source>
        <dbReference type="EMBL" id="KAB1642298.1"/>
    </source>
</evidence>
<proteinExistence type="predicted"/>
<dbReference type="RefSeq" id="WP_158052753.1">
    <property type="nucleotide sequence ID" value="NZ_WBKB01000006.1"/>
</dbReference>
<gene>
    <name evidence="2" type="ORF">F8O05_10790</name>
</gene>
<sequence>MRTRTKVLLSIGALLGVATLVVATWMLVAGIQLMGQLSYGPGTGGPAAALGAEVPTSDDAEELEDSVAEADATGPGGMPPMQSTEIATLPDATWLAEVAAATGIPERALAAYAGADLVASNVYGCRVGWNTLAGIGYVESHHGTLFGGAITADGSMSQKIYGIPLNGTNNTMAIPDTDKGYLDGDTEWDRAVGPLQFIPETWEIWGVDGNGDGVEDPHHIDDAAMTAALYLCNAQGTLEGSENWISAIRSYNNTADYQQQVADAASHYAEIERELFG</sequence>
<dbReference type="EMBL" id="WBKB01000006">
    <property type="protein sequence ID" value="KAB1642298.1"/>
    <property type="molecule type" value="Genomic_DNA"/>
</dbReference>